<dbReference type="Pfam" id="PF17921">
    <property type="entry name" value="Integrase_H2C2"/>
    <property type="match status" value="1"/>
</dbReference>
<dbReference type="Gene3D" id="3.30.70.270">
    <property type="match status" value="2"/>
</dbReference>
<name>A0ABQ4ZHE7_9ASTR</name>
<dbReference type="InterPro" id="IPR043502">
    <property type="entry name" value="DNA/RNA_pol_sf"/>
</dbReference>
<dbReference type="InterPro" id="IPR041577">
    <property type="entry name" value="RT_RNaseH_2"/>
</dbReference>
<dbReference type="PANTHER" id="PTHR37984">
    <property type="entry name" value="PROTEIN CBG26694"/>
    <property type="match status" value="1"/>
</dbReference>
<evidence type="ECO:0000256" key="1">
    <source>
        <dbReference type="ARBA" id="ARBA00023268"/>
    </source>
</evidence>
<protein>
    <submittedName>
        <fullName evidence="4">Reverse transcriptase domain-containing protein</fullName>
    </submittedName>
</protein>
<dbReference type="Proteomes" id="UP001151760">
    <property type="component" value="Unassembled WGS sequence"/>
</dbReference>
<evidence type="ECO:0000259" key="2">
    <source>
        <dbReference type="Pfam" id="PF17919"/>
    </source>
</evidence>
<gene>
    <name evidence="4" type="ORF">Tco_0772255</name>
</gene>
<reference evidence="4" key="2">
    <citation type="submission" date="2022-01" db="EMBL/GenBank/DDBJ databases">
        <authorList>
            <person name="Yamashiro T."/>
            <person name="Shiraishi A."/>
            <person name="Satake H."/>
            <person name="Nakayama K."/>
        </authorList>
    </citation>
    <scope>NUCLEOTIDE SEQUENCE</scope>
</reference>
<dbReference type="Gene3D" id="1.10.340.70">
    <property type="match status" value="1"/>
</dbReference>
<dbReference type="InterPro" id="IPR050951">
    <property type="entry name" value="Retrovirus_Pol_polyprotein"/>
</dbReference>
<dbReference type="PANTHER" id="PTHR37984:SF5">
    <property type="entry name" value="PROTEIN NYNRIN-LIKE"/>
    <property type="match status" value="1"/>
</dbReference>
<sequence length="365" mass="41924">MLIRCKQAHLVLNWEKCHFMVTEGFVLGHKVSSTGLEVGKAKIDVIAKLPPPTNVKAIRSFLGHARFYRLFIKDFSKISRPMTKLLEKDPVFDFNKECIKALETLKEKLTNAPIMVSLDWSEPFQLMCDASDMSLELCLRIMGSGNILCPFTRQQNTKQLITRLYGLLKNSCCRSKIYIALIRWILLLQEFASMNQKQEKEQKNCVTANNLLRVENPNLEELRDEDINDNFPNETLMNVSSNDEDKIPWFADFANYPDYQRCVFGSETQKILDDCHHGPTGGHYGPSTTAKKGFDAGFYWLTIFKEAHTLVQNCDACQHSGSLSRRDEMPQNNIQVNEIFDIWGIDFIGPFPKSHKFEYILVAIH</sequence>
<keyword evidence="4" id="KW-0808">Transferase</keyword>
<evidence type="ECO:0000259" key="3">
    <source>
        <dbReference type="Pfam" id="PF17921"/>
    </source>
</evidence>
<dbReference type="InterPro" id="IPR041588">
    <property type="entry name" value="Integrase_H2C2"/>
</dbReference>
<organism evidence="4 5">
    <name type="scientific">Tanacetum coccineum</name>
    <dbReference type="NCBI Taxonomy" id="301880"/>
    <lineage>
        <taxon>Eukaryota</taxon>
        <taxon>Viridiplantae</taxon>
        <taxon>Streptophyta</taxon>
        <taxon>Embryophyta</taxon>
        <taxon>Tracheophyta</taxon>
        <taxon>Spermatophyta</taxon>
        <taxon>Magnoliopsida</taxon>
        <taxon>eudicotyledons</taxon>
        <taxon>Gunneridae</taxon>
        <taxon>Pentapetalae</taxon>
        <taxon>asterids</taxon>
        <taxon>campanulids</taxon>
        <taxon>Asterales</taxon>
        <taxon>Asteraceae</taxon>
        <taxon>Asteroideae</taxon>
        <taxon>Anthemideae</taxon>
        <taxon>Anthemidinae</taxon>
        <taxon>Tanacetum</taxon>
    </lineage>
</organism>
<comment type="caution">
    <text evidence="4">The sequence shown here is derived from an EMBL/GenBank/DDBJ whole genome shotgun (WGS) entry which is preliminary data.</text>
</comment>
<accession>A0ABQ4ZHE7</accession>
<dbReference type="SUPFAM" id="SSF56672">
    <property type="entry name" value="DNA/RNA polymerases"/>
    <property type="match status" value="1"/>
</dbReference>
<dbReference type="InterPro" id="IPR043128">
    <property type="entry name" value="Rev_trsase/Diguanyl_cyclase"/>
</dbReference>
<dbReference type="Pfam" id="PF17919">
    <property type="entry name" value="RT_RNaseH_2"/>
    <property type="match status" value="1"/>
</dbReference>
<feature type="domain" description="Integrase zinc-binding" evidence="3">
    <location>
        <begin position="266"/>
        <end position="320"/>
    </location>
</feature>
<evidence type="ECO:0000313" key="4">
    <source>
        <dbReference type="EMBL" id="GJS89619.1"/>
    </source>
</evidence>
<keyword evidence="4" id="KW-0548">Nucleotidyltransferase</keyword>
<keyword evidence="5" id="KW-1185">Reference proteome</keyword>
<feature type="domain" description="Reverse transcriptase/retrotransposon-derived protein RNase H-like" evidence="2">
    <location>
        <begin position="94"/>
        <end position="140"/>
    </location>
</feature>
<dbReference type="EMBL" id="BQNB010011364">
    <property type="protein sequence ID" value="GJS89619.1"/>
    <property type="molecule type" value="Genomic_DNA"/>
</dbReference>
<evidence type="ECO:0000313" key="5">
    <source>
        <dbReference type="Proteomes" id="UP001151760"/>
    </source>
</evidence>
<keyword evidence="4" id="KW-0695">RNA-directed DNA polymerase</keyword>
<proteinExistence type="predicted"/>
<dbReference type="GO" id="GO:0003964">
    <property type="term" value="F:RNA-directed DNA polymerase activity"/>
    <property type="evidence" value="ECO:0007669"/>
    <property type="project" value="UniProtKB-KW"/>
</dbReference>
<reference evidence="4" key="1">
    <citation type="journal article" date="2022" name="Int. J. Mol. Sci.">
        <title>Draft Genome of Tanacetum Coccineum: Genomic Comparison of Closely Related Tanacetum-Family Plants.</title>
        <authorList>
            <person name="Yamashiro T."/>
            <person name="Shiraishi A."/>
            <person name="Nakayama K."/>
            <person name="Satake H."/>
        </authorList>
    </citation>
    <scope>NUCLEOTIDE SEQUENCE</scope>
</reference>
<keyword evidence="1" id="KW-0511">Multifunctional enzyme</keyword>